<accession>A0ABW0CAC8</accession>
<comment type="caution">
    <text evidence="2">The sequence shown here is derived from an EMBL/GenBank/DDBJ whole genome shotgun (WGS) entry which is preliminary data.</text>
</comment>
<sequence length="243" mass="28202">MIKFFRKIRQNLLSEGKTGKYLKYAVGEIVLVVIGILIALQINNANENRKTNGIKKEYYRQILVDLDKEIDNINTRIIALDSSITSSDNYFKNFKTADLQLNQLIDELCKVEYTFQYVYFNTNTIQTLESTGDIKLIPENIRNSLIELKRRQDRISLAAGNNYDIYLNAHEKALQLGFPRLRFQASKANELGLENKFAEIILTSEGSLMLKNYTDKMVKRFLIDMLIEVNKIKEMITVELKEK</sequence>
<keyword evidence="1" id="KW-0812">Transmembrane</keyword>
<proteinExistence type="predicted"/>
<name>A0ABW0CAC8_9FLAO</name>
<dbReference type="EMBL" id="JBHSLA010000010">
    <property type="protein sequence ID" value="MFC5196609.1"/>
    <property type="molecule type" value="Genomic_DNA"/>
</dbReference>
<dbReference type="RefSeq" id="WP_376862209.1">
    <property type="nucleotide sequence ID" value="NZ_JBHSLA010000010.1"/>
</dbReference>
<reference evidence="3" key="1">
    <citation type="journal article" date="2019" name="Int. J. Syst. Evol. Microbiol.">
        <title>The Global Catalogue of Microorganisms (GCM) 10K type strain sequencing project: providing services to taxonomists for standard genome sequencing and annotation.</title>
        <authorList>
            <consortium name="The Broad Institute Genomics Platform"/>
            <consortium name="The Broad Institute Genome Sequencing Center for Infectious Disease"/>
            <person name="Wu L."/>
            <person name="Ma J."/>
        </authorList>
    </citation>
    <scope>NUCLEOTIDE SEQUENCE [LARGE SCALE GENOMIC DNA]</scope>
    <source>
        <strain evidence="3">JCM 17978</strain>
    </source>
</reference>
<keyword evidence="1" id="KW-0472">Membrane</keyword>
<evidence type="ECO:0000256" key="1">
    <source>
        <dbReference type="SAM" id="Phobius"/>
    </source>
</evidence>
<evidence type="ECO:0000313" key="3">
    <source>
        <dbReference type="Proteomes" id="UP001596162"/>
    </source>
</evidence>
<dbReference type="Pfam" id="PF19578">
    <property type="entry name" value="DUF6090"/>
    <property type="match status" value="1"/>
</dbReference>
<protein>
    <submittedName>
        <fullName evidence="2">DUF6090 family protein</fullName>
    </submittedName>
</protein>
<dbReference type="InterPro" id="IPR045749">
    <property type="entry name" value="DUF6090"/>
</dbReference>
<gene>
    <name evidence="2" type="ORF">ACFPH8_14800</name>
</gene>
<dbReference type="Proteomes" id="UP001596162">
    <property type="component" value="Unassembled WGS sequence"/>
</dbReference>
<feature type="transmembrane region" description="Helical" evidence="1">
    <location>
        <begin position="21"/>
        <end position="42"/>
    </location>
</feature>
<evidence type="ECO:0000313" key="2">
    <source>
        <dbReference type="EMBL" id="MFC5196609.1"/>
    </source>
</evidence>
<keyword evidence="1" id="KW-1133">Transmembrane helix</keyword>
<organism evidence="2 3">
    <name type="scientific">Bizionia hallyeonensis</name>
    <dbReference type="NCBI Taxonomy" id="1123757"/>
    <lineage>
        <taxon>Bacteria</taxon>
        <taxon>Pseudomonadati</taxon>
        <taxon>Bacteroidota</taxon>
        <taxon>Flavobacteriia</taxon>
        <taxon>Flavobacteriales</taxon>
        <taxon>Flavobacteriaceae</taxon>
        <taxon>Bizionia</taxon>
    </lineage>
</organism>
<keyword evidence="3" id="KW-1185">Reference proteome</keyword>